<accession>A0A0M0KN38</accession>
<dbReference type="RefSeq" id="WP_053431848.1">
    <property type="nucleotide sequence ID" value="NZ_CP040441.1"/>
</dbReference>
<evidence type="ECO:0000313" key="1">
    <source>
        <dbReference type="EMBL" id="KOO40002.1"/>
    </source>
</evidence>
<dbReference type="PATRIC" id="fig|136160.3.peg.3473"/>
<comment type="caution">
    <text evidence="1">The sequence shown here is derived from an EMBL/GenBank/DDBJ whole genome shotgun (WGS) entry which is preliminary data.</text>
</comment>
<dbReference type="EMBL" id="LILD01000001">
    <property type="protein sequence ID" value="KOO40002.1"/>
    <property type="molecule type" value="Genomic_DNA"/>
</dbReference>
<organism evidence="1">
    <name type="scientific">Halalkalibacterium halodurans</name>
    <name type="common">Bacillus halodurans</name>
    <dbReference type="NCBI Taxonomy" id="86665"/>
    <lineage>
        <taxon>Bacteria</taxon>
        <taxon>Bacillati</taxon>
        <taxon>Bacillota</taxon>
        <taxon>Bacilli</taxon>
        <taxon>Bacillales</taxon>
        <taxon>Bacillaceae</taxon>
        <taxon>Halalkalibacterium (ex Joshi et al. 2022)</taxon>
    </lineage>
</organism>
<protein>
    <submittedName>
        <fullName evidence="1">Uncharacterized protein</fullName>
    </submittedName>
</protein>
<reference evidence="1" key="1">
    <citation type="submission" date="2015-08" db="EMBL/GenBank/DDBJ databases">
        <title>Complete DNA Sequence of Pseudomonas syringae pv. actinidiae, the Causal Agent of Kiwifruit Canker Disease.</title>
        <authorList>
            <person name="Rikkerink E.H.A."/>
            <person name="Fineran P.C."/>
        </authorList>
    </citation>
    <scope>NUCLEOTIDE SEQUENCE</scope>
    <source>
        <strain evidence="1">DSM 13666</strain>
    </source>
</reference>
<dbReference type="GeneID" id="87596569"/>
<name>A0A0M0KN38_ALKHA</name>
<proteinExistence type="predicted"/>
<dbReference type="AlphaFoldDB" id="A0A0M0KN38"/>
<gene>
    <name evidence="1" type="ORF">AMD02_14970</name>
</gene>
<sequence length="77" mass="9108">MRLNELEKKLQEMNIPSDVYSLNGGLPNEAFCVNEDNGRWEIYYSERGNKSGRKIFDTENEACDYFLTWIKRNLKIV</sequence>